<dbReference type="InterPro" id="IPR002656">
    <property type="entry name" value="Acyl_transf_3_dom"/>
</dbReference>
<keyword evidence="9" id="KW-0808">Transferase</keyword>
<keyword evidence="3" id="KW-1003">Cell membrane</keyword>
<evidence type="ECO:0000256" key="6">
    <source>
        <dbReference type="ARBA" id="ARBA00023136"/>
    </source>
</evidence>
<sequence>MRIYSLDLMKIVAIFLVIVSHVSLYFMNRDPQDFGVLFIRQTGQFGVAMFYMASGYFLLNNRHEDQFRYVMTKSKAITIALVFWLFFYYLYDTVVLTRVLGAPHYDFWAYLNTDRTASEAIHLWFLFSIIGLYFIVPLLRPVFVNANRQMLMYVIAALFLLANLTLVEKIMNSLFGIPPFIHPALLMSRQVFGLVSFLIGGYFGLVYQPTSLSARHYLPGIALALLSFCVLTLLTQHWGIVFFYGKFYNLPLQVSAVCLFYLMLHTRFAWLEGMIGRVGGKTLGIYLVHNIFVIEINNTALYDRLYLMFSFLSVYGFIVLYGALTFALSYLICCLLSRLRWINRVITL</sequence>
<evidence type="ECO:0000256" key="7">
    <source>
        <dbReference type="SAM" id="Phobius"/>
    </source>
</evidence>
<evidence type="ECO:0000256" key="2">
    <source>
        <dbReference type="ARBA" id="ARBA00007400"/>
    </source>
</evidence>
<evidence type="ECO:0000313" key="10">
    <source>
        <dbReference type="Proteomes" id="UP000825886"/>
    </source>
</evidence>
<feature type="transmembrane region" description="Helical" evidence="7">
    <location>
        <begin position="283"/>
        <end position="302"/>
    </location>
</feature>
<dbReference type="Proteomes" id="UP000825886">
    <property type="component" value="Chromosome"/>
</dbReference>
<evidence type="ECO:0000313" key="9">
    <source>
        <dbReference type="EMBL" id="QZN97627.1"/>
    </source>
</evidence>
<dbReference type="GO" id="GO:0016746">
    <property type="term" value="F:acyltransferase activity"/>
    <property type="evidence" value="ECO:0007669"/>
    <property type="project" value="UniProtKB-KW"/>
</dbReference>
<feature type="transmembrane region" description="Helical" evidence="7">
    <location>
        <begin position="79"/>
        <end position="101"/>
    </location>
</feature>
<feature type="transmembrane region" description="Helical" evidence="7">
    <location>
        <begin position="38"/>
        <end position="59"/>
    </location>
</feature>
<feature type="transmembrane region" description="Helical" evidence="7">
    <location>
        <begin position="121"/>
        <end position="139"/>
    </location>
</feature>
<evidence type="ECO:0000256" key="1">
    <source>
        <dbReference type="ARBA" id="ARBA00004651"/>
    </source>
</evidence>
<dbReference type="PANTHER" id="PTHR40074:SF2">
    <property type="entry name" value="O-ACETYLTRANSFERASE WECH"/>
    <property type="match status" value="1"/>
</dbReference>
<keyword evidence="10" id="KW-1185">Reference proteome</keyword>
<evidence type="ECO:0000256" key="5">
    <source>
        <dbReference type="ARBA" id="ARBA00022989"/>
    </source>
</evidence>
<keyword evidence="9" id="KW-0012">Acyltransferase</keyword>
<accession>A0ABX9AR26</accession>
<keyword evidence="4 7" id="KW-0812">Transmembrane</keyword>
<feature type="transmembrane region" description="Helical" evidence="7">
    <location>
        <begin position="7"/>
        <end position="26"/>
    </location>
</feature>
<dbReference type="EMBL" id="CP081864">
    <property type="protein sequence ID" value="QZN97627.1"/>
    <property type="molecule type" value="Genomic_DNA"/>
</dbReference>
<feature type="transmembrane region" description="Helical" evidence="7">
    <location>
        <begin position="191"/>
        <end position="208"/>
    </location>
</feature>
<feature type="transmembrane region" description="Helical" evidence="7">
    <location>
        <begin position="151"/>
        <end position="171"/>
    </location>
</feature>
<evidence type="ECO:0000259" key="8">
    <source>
        <dbReference type="Pfam" id="PF01757"/>
    </source>
</evidence>
<proteinExistence type="inferred from homology"/>
<feature type="transmembrane region" description="Helical" evidence="7">
    <location>
        <begin position="314"/>
        <end position="336"/>
    </location>
</feature>
<comment type="subcellular location">
    <subcellularLocation>
        <location evidence="1">Cell membrane</location>
        <topology evidence="1">Multi-pass membrane protein</topology>
    </subcellularLocation>
</comment>
<feature type="transmembrane region" description="Helical" evidence="7">
    <location>
        <begin position="250"/>
        <end position="271"/>
    </location>
</feature>
<feature type="transmembrane region" description="Helical" evidence="7">
    <location>
        <begin position="220"/>
        <end position="244"/>
    </location>
</feature>
<protein>
    <submittedName>
        <fullName evidence="9">Acyltransferase family protein</fullName>
    </submittedName>
</protein>
<keyword evidence="6 7" id="KW-0472">Membrane</keyword>
<evidence type="ECO:0000256" key="3">
    <source>
        <dbReference type="ARBA" id="ARBA00022475"/>
    </source>
</evidence>
<dbReference type="RefSeq" id="WP_222160664.1">
    <property type="nucleotide sequence ID" value="NZ_CP081864.1"/>
</dbReference>
<feature type="domain" description="Acyltransferase 3" evidence="8">
    <location>
        <begin position="3"/>
        <end position="332"/>
    </location>
</feature>
<gene>
    <name evidence="9" type="ORF">K6K13_10070</name>
</gene>
<comment type="similarity">
    <text evidence="2">Belongs to the acyltransferase 3 family.</text>
</comment>
<dbReference type="Pfam" id="PF01757">
    <property type="entry name" value="Acyl_transf_3"/>
    <property type="match status" value="1"/>
</dbReference>
<keyword evidence="5 7" id="KW-1133">Transmembrane helix</keyword>
<evidence type="ECO:0000256" key="4">
    <source>
        <dbReference type="ARBA" id="ARBA00022692"/>
    </source>
</evidence>
<name>A0ABX9AR26_9ENTR</name>
<organism evidence="9 10">
    <name type="scientific">Symbiopectobacterium purcellii</name>
    <dbReference type="NCBI Taxonomy" id="2871826"/>
    <lineage>
        <taxon>Bacteria</taxon>
        <taxon>Pseudomonadati</taxon>
        <taxon>Pseudomonadota</taxon>
        <taxon>Gammaproteobacteria</taxon>
        <taxon>Enterobacterales</taxon>
        <taxon>Enterobacteriaceae</taxon>
    </lineage>
</organism>
<dbReference type="PANTHER" id="PTHR40074">
    <property type="entry name" value="O-ACETYLTRANSFERASE WECH"/>
    <property type="match status" value="1"/>
</dbReference>
<reference evidence="9 10" key="1">
    <citation type="submission" date="2021-08" db="EMBL/GenBank/DDBJ databases">
        <title>Culture and genomic analysis of Symbiopectobacterium purcellii sp. nov. gen. nov., isolated from the leafhopper Empoasca decipiens.</title>
        <authorList>
            <person name="Nadal-Jimenez P."/>
            <person name="Siozios S."/>
            <person name="Halliday N."/>
            <person name="Camara M."/>
            <person name="Hurst G.D.D."/>
        </authorList>
    </citation>
    <scope>NUCLEOTIDE SEQUENCE [LARGE SCALE GENOMIC DNA]</scope>
    <source>
        <strain evidence="9 10">SyEd1</strain>
    </source>
</reference>